<evidence type="ECO:0000313" key="3">
    <source>
        <dbReference type="EMBL" id="CAF5122311.1"/>
    </source>
</evidence>
<feature type="region of interest" description="Disordered" evidence="1">
    <location>
        <begin position="25"/>
        <end position="51"/>
    </location>
</feature>
<reference evidence="2" key="1">
    <citation type="submission" date="2021-02" db="EMBL/GenBank/DDBJ databases">
        <authorList>
            <person name="Nowell W R."/>
        </authorList>
    </citation>
    <scope>NUCLEOTIDE SEQUENCE</scope>
</reference>
<evidence type="ECO:0000313" key="4">
    <source>
        <dbReference type="Proteomes" id="UP000663848"/>
    </source>
</evidence>
<evidence type="ECO:0000256" key="1">
    <source>
        <dbReference type="SAM" id="MobiDB-lite"/>
    </source>
</evidence>
<name>A0A822FA81_9BILA</name>
<comment type="caution">
    <text evidence="2">The sequence shown here is derived from an EMBL/GenBank/DDBJ whole genome shotgun (WGS) entry which is preliminary data.</text>
</comment>
<accession>A0A822FA81</accession>
<dbReference type="EMBL" id="CAJOBR010078112">
    <property type="protein sequence ID" value="CAF5116665.1"/>
    <property type="molecule type" value="Genomic_DNA"/>
</dbReference>
<proteinExistence type="predicted"/>
<protein>
    <submittedName>
        <fullName evidence="2">Uncharacterized protein</fullName>
    </submittedName>
</protein>
<dbReference type="Proteomes" id="UP000663848">
    <property type="component" value="Unassembled WGS sequence"/>
</dbReference>
<feature type="non-terminal residue" evidence="2">
    <location>
        <position position="1"/>
    </location>
</feature>
<dbReference type="EMBL" id="CAJOBR010080558">
    <property type="protein sequence ID" value="CAF5122311.1"/>
    <property type="molecule type" value="Genomic_DNA"/>
</dbReference>
<gene>
    <name evidence="2" type="ORF">QYT958_LOCUS45797</name>
    <name evidence="3" type="ORF">QYT958_LOCUS46135</name>
</gene>
<dbReference type="AlphaFoldDB" id="A0A822FA81"/>
<feature type="non-terminal residue" evidence="2">
    <location>
        <position position="80"/>
    </location>
</feature>
<organism evidence="2 4">
    <name type="scientific">Rotaria socialis</name>
    <dbReference type="NCBI Taxonomy" id="392032"/>
    <lineage>
        <taxon>Eukaryota</taxon>
        <taxon>Metazoa</taxon>
        <taxon>Spiralia</taxon>
        <taxon>Gnathifera</taxon>
        <taxon>Rotifera</taxon>
        <taxon>Eurotatoria</taxon>
        <taxon>Bdelloidea</taxon>
        <taxon>Philodinida</taxon>
        <taxon>Philodinidae</taxon>
        <taxon>Rotaria</taxon>
    </lineage>
</organism>
<evidence type="ECO:0000313" key="2">
    <source>
        <dbReference type="EMBL" id="CAF5116665.1"/>
    </source>
</evidence>
<sequence length="80" mass="9077">LRELISFNNDIDLILSRLEMEGENIQQTNNSNDNKERCYSSSTPILLDDNDQESTVSKLDDLKNLIQQTNIYPSDDSGLA</sequence>